<sequence length="763" mass="85395">MKKFFRHIINKFIACAGILLLIGLLGNTLMAAQGDHPRLILTKQGVANIKANLGNIPLFDASLKSVRQEVDLEMASGIEVPVPKDLAGGYTHERHKKNFFMLQQAGVLFQITGEQKYAVYVRDALLKYAKLYPTLKLHPTNRSYATGKLFWQCLNDANWLVYTSQAYDCIYDWLSPAERNLLEKDLFRPYADFLSIESPQFFNRIHNHSTWGNAAVGMIGLVMNDEVLIDRALYGIGNDAIDPDRKDNDGGFIKRPGQTRSGFFANLESPFSPDGYYTEGPYYQRYAMYPFMLFAEAIENVRPDIKIFAYKDSVLIKAVHTLLNLTDQNGEFFPLNDAQKGMSYLSRELVSAVNIAYHFGGNNPALLSIARQQGQVLLDDTGLSVARDLHSGKARPFVKRSIQLRDGSAGRQGGIGILRAGTAGDELSLVMKYTAQGLSHGHFDKLSFSLYNNGREVIQDYGLARFVNIEQKNGGGYLKENTTWAKQSVAHNTLVVNKTSHFEGDFEKGNAHHSDSYFFETGEKIQIVSAKDRHAYPGVLLHRTMAVMIDEDFANPLIIDIFRVNANREQQYDLPYYFGGQLMSTNVDYAIPKALEALGEGHGYQHLWKEAEGTIGNDHVALTWLLNDKFYSFTAAATPGDQLLFVRTGANDPEFNLRRDGGIILRKSNVKNTAFVSIIEAHGHYDPVSEIAEDAFSNIASVSLLHSDNAYTAIGFSHINGGEWVLCLANENAAKEASHQLAIKNQQYNWIGPFQLFKNHNHN</sequence>
<reference evidence="7" key="1">
    <citation type="submission" date="2023-06" db="EMBL/GenBank/DDBJ databases">
        <title>Genomic of Agaribacillus aureum.</title>
        <authorList>
            <person name="Wang G."/>
        </authorList>
    </citation>
    <scope>NUCLEOTIDE SEQUENCE</scope>
    <source>
        <strain evidence="7">BMA12</strain>
    </source>
</reference>
<keyword evidence="8" id="KW-1185">Reference proteome</keyword>
<dbReference type="SUPFAM" id="SSF48230">
    <property type="entry name" value="Chondroitin AC/alginate lyase"/>
    <property type="match status" value="1"/>
</dbReference>
<feature type="domain" description="Alginate lyase" evidence="5">
    <location>
        <begin position="105"/>
        <end position="331"/>
    </location>
</feature>
<dbReference type="EMBL" id="JAUJEB010000005">
    <property type="protein sequence ID" value="MDN5214898.1"/>
    <property type="molecule type" value="Genomic_DNA"/>
</dbReference>
<evidence type="ECO:0000256" key="4">
    <source>
        <dbReference type="ARBA" id="ARBA00023239"/>
    </source>
</evidence>
<evidence type="ECO:0000256" key="3">
    <source>
        <dbReference type="ARBA" id="ARBA00022764"/>
    </source>
</evidence>
<keyword evidence="2" id="KW-0732">Signal</keyword>
<dbReference type="Gene3D" id="1.50.10.100">
    <property type="entry name" value="Chondroitin AC/alginate lyase"/>
    <property type="match status" value="1"/>
</dbReference>
<evidence type="ECO:0000313" key="7">
    <source>
        <dbReference type="EMBL" id="MDN5214898.1"/>
    </source>
</evidence>
<gene>
    <name evidence="7" type="ORF">QQ020_22650</name>
</gene>
<dbReference type="GO" id="GO:0016829">
    <property type="term" value="F:lyase activity"/>
    <property type="evidence" value="ECO:0007669"/>
    <property type="project" value="UniProtKB-KW"/>
</dbReference>
<keyword evidence="3" id="KW-0574">Periplasm</keyword>
<comment type="caution">
    <text evidence="7">The sequence shown here is derived from an EMBL/GenBank/DDBJ whole genome shotgun (WGS) entry which is preliminary data.</text>
</comment>
<dbReference type="Pfam" id="PF07940">
    <property type="entry name" value="Hepar_II_III_C"/>
    <property type="match status" value="1"/>
</dbReference>
<name>A0ABT8LB65_9BACT</name>
<proteinExistence type="predicted"/>
<dbReference type="InterPro" id="IPR008397">
    <property type="entry name" value="Alginate_lyase_dom"/>
</dbReference>
<dbReference type="PANTHER" id="PTHR39210">
    <property type="entry name" value="HEPARIN-SULFATE LYASE"/>
    <property type="match status" value="1"/>
</dbReference>
<evidence type="ECO:0000313" key="8">
    <source>
        <dbReference type="Proteomes" id="UP001172083"/>
    </source>
</evidence>
<dbReference type="Pfam" id="PF05426">
    <property type="entry name" value="Alginate_lyase"/>
    <property type="match status" value="1"/>
</dbReference>
<dbReference type="Gene3D" id="2.70.98.70">
    <property type="match status" value="1"/>
</dbReference>
<evidence type="ECO:0000259" key="6">
    <source>
        <dbReference type="Pfam" id="PF07940"/>
    </source>
</evidence>
<accession>A0ABT8LB65</accession>
<organism evidence="7 8">
    <name type="scientific">Agaribacillus aureus</name>
    <dbReference type="NCBI Taxonomy" id="3051825"/>
    <lineage>
        <taxon>Bacteria</taxon>
        <taxon>Pseudomonadati</taxon>
        <taxon>Bacteroidota</taxon>
        <taxon>Cytophagia</taxon>
        <taxon>Cytophagales</taxon>
        <taxon>Splendidivirgaceae</taxon>
        <taxon>Agaribacillus</taxon>
    </lineage>
</organism>
<protein>
    <submittedName>
        <fullName evidence="7">Alginate lyase family protein</fullName>
    </submittedName>
</protein>
<evidence type="ECO:0000259" key="5">
    <source>
        <dbReference type="Pfam" id="PF05426"/>
    </source>
</evidence>
<dbReference type="InterPro" id="IPR008929">
    <property type="entry name" value="Chondroitin_lyas"/>
</dbReference>
<evidence type="ECO:0000256" key="2">
    <source>
        <dbReference type="ARBA" id="ARBA00022729"/>
    </source>
</evidence>
<dbReference type="Proteomes" id="UP001172083">
    <property type="component" value="Unassembled WGS sequence"/>
</dbReference>
<feature type="domain" description="Heparinase II/III-like C-terminal" evidence="6">
    <location>
        <begin position="404"/>
        <end position="659"/>
    </location>
</feature>
<comment type="subcellular location">
    <subcellularLocation>
        <location evidence="1">Periplasm</location>
    </subcellularLocation>
</comment>
<dbReference type="RefSeq" id="WP_346760236.1">
    <property type="nucleotide sequence ID" value="NZ_JAUJEB010000005.1"/>
</dbReference>
<keyword evidence="4 7" id="KW-0456">Lyase</keyword>
<dbReference type="PANTHER" id="PTHR39210:SF1">
    <property type="entry name" value="HEPARIN-SULFATE LYASE"/>
    <property type="match status" value="1"/>
</dbReference>
<evidence type="ECO:0000256" key="1">
    <source>
        <dbReference type="ARBA" id="ARBA00004418"/>
    </source>
</evidence>
<dbReference type="InterPro" id="IPR012480">
    <property type="entry name" value="Hepar_II_III_C"/>
</dbReference>